<feature type="compositionally biased region" description="Acidic residues" evidence="1">
    <location>
        <begin position="28"/>
        <end position="48"/>
    </location>
</feature>
<feature type="transmembrane region" description="Helical" evidence="2">
    <location>
        <begin position="133"/>
        <end position="151"/>
    </location>
</feature>
<comment type="caution">
    <text evidence="3">The sequence shown here is derived from an EMBL/GenBank/DDBJ whole genome shotgun (WGS) entry which is preliminary data.</text>
</comment>
<organism evidence="3 4">
    <name type="scientific">Hominilimicola fabiformis</name>
    <dbReference type="NCBI Taxonomy" id="2885356"/>
    <lineage>
        <taxon>Bacteria</taxon>
        <taxon>Bacillati</taxon>
        <taxon>Bacillota</taxon>
        <taxon>Clostridia</taxon>
        <taxon>Eubacteriales</taxon>
        <taxon>Oscillospiraceae</taxon>
        <taxon>Hominilimicola</taxon>
    </lineage>
</organism>
<keyword evidence="4" id="KW-1185">Reference proteome</keyword>
<evidence type="ECO:0000256" key="1">
    <source>
        <dbReference type="SAM" id="MobiDB-lite"/>
    </source>
</evidence>
<dbReference type="InterPro" id="IPR011047">
    <property type="entry name" value="Quinoprotein_ADH-like_sf"/>
</dbReference>
<dbReference type="Proteomes" id="UP001198242">
    <property type="component" value="Unassembled WGS sequence"/>
</dbReference>
<protein>
    <submittedName>
        <fullName evidence="3">DUF5711 family protein</fullName>
    </submittedName>
</protein>
<dbReference type="Pfam" id="PF18975">
    <property type="entry name" value="DUF5711"/>
    <property type="match status" value="1"/>
</dbReference>
<evidence type="ECO:0000313" key="4">
    <source>
        <dbReference type="Proteomes" id="UP001198242"/>
    </source>
</evidence>
<reference evidence="3 4" key="1">
    <citation type="submission" date="2021-10" db="EMBL/GenBank/DDBJ databases">
        <title>Anaerobic single-cell dispensing facilitates the cultivation of human gut bacteria.</title>
        <authorList>
            <person name="Afrizal A."/>
        </authorList>
    </citation>
    <scope>NUCLEOTIDE SEQUENCE [LARGE SCALE GENOMIC DNA]</scope>
    <source>
        <strain evidence="3 4">CLA-AA-H232</strain>
    </source>
</reference>
<keyword evidence="2" id="KW-1133">Transmembrane helix</keyword>
<dbReference type="SUPFAM" id="SSF50998">
    <property type="entry name" value="Quinoprotein alcohol dehydrogenase-like"/>
    <property type="match status" value="1"/>
</dbReference>
<feature type="region of interest" description="Disordered" evidence="1">
    <location>
        <begin position="1"/>
        <end position="110"/>
    </location>
</feature>
<feature type="compositionally biased region" description="Acidic residues" evidence="1">
    <location>
        <begin position="70"/>
        <end position="95"/>
    </location>
</feature>
<proteinExistence type="predicted"/>
<name>A0AAE3E1F3_9FIRM</name>
<sequence>MKNDDEINESSISDLIHYAEDEKRNTFDDEPETDDELDDEITETDDETVSDKEEPVSEEVSEENKKTEEEPVSEEADEEPEDELALEEADEENNSEEEKTLSNNVNYDDDTDYPDYETDVGFFDDLKIGDHKGIIIGVIIGIIVVIAFIMIDTGIIGNYKNNFSNNISKVFKTSKTDKNQLPDPTQKPDEQYNTEIKSNEIVSFEGANETEFVPYKNGVVCAKMNHMSYIDGTGTVVWEIDTAIVDPILKVDGNYILIAEKGRNKICLYIDNKLQYDVDDPDTVMSAELSSNGDVVVVTDKSSYRGGISVYNKSGEQIFSWASGSDAVICADISAASRSVAVALLNSDVTAKTTVQLFNVNETESYAKIEMPDTVVYELQFVGDKVNAFGDNRVTGISSSGKIVYDNDFSNVQLTHSAIDSNGNKLLAFDDGNIPMLNLYSKNGFLKNSTTLIGVTDFIDINKKYILYNIGRDIYFGKTNSKVMSKYTAAMDIKNLIIVSDTTFVVIYSNSLEVVTV</sequence>
<dbReference type="InterPro" id="IPR043765">
    <property type="entry name" value="DUF5711"/>
</dbReference>
<feature type="compositionally biased region" description="Basic and acidic residues" evidence="1">
    <location>
        <begin position="17"/>
        <end position="27"/>
    </location>
</feature>
<keyword evidence="2" id="KW-0472">Membrane</keyword>
<evidence type="ECO:0000256" key="2">
    <source>
        <dbReference type="SAM" id="Phobius"/>
    </source>
</evidence>
<dbReference type="AlphaFoldDB" id="A0AAE3E1F3"/>
<accession>A0AAE3E1F3</accession>
<gene>
    <name evidence="3" type="ORF">LKE05_13220</name>
</gene>
<evidence type="ECO:0000313" key="3">
    <source>
        <dbReference type="EMBL" id="MCC2211742.1"/>
    </source>
</evidence>
<keyword evidence="2" id="KW-0812">Transmembrane</keyword>
<dbReference type="RefSeq" id="WP_308457145.1">
    <property type="nucleotide sequence ID" value="NZ_JAJEQM010000024.1"/>
</dbReference>
<dbReference type="EMBL" id="JAJEQM010000024">
    <property type="protein sequence ID" value="MCC2211742.1"/>
    <property type="molecule type" value="Genomic_DNA"/>
</dbReference>